<protein>
    <submittedName>
        <fullName evidence="1">Uncharacterized protein</fullName>
    </submittedName>
</protein>
<keyword evidence="2" id="KW-1185">Reference proteome</keyword>
<dbReference type="InterPro" id="IPR027396">
    <property type="entry name" value="DsrEFH-like"/>
</dbReference>
<name>F3YZL9_DESAF</name>
<evidence type="ECO:0000313" key="1">
    <source>
        <dbReference type="EMBL" id="EGJ49718.1"/>
    </source>
</evidence>
<dbReference type="KEGG" id="daf:Desaf_1380"/>
<reference evidence="1 2" key="1">
    <citation type="journal article" date="2011" name="J. Bacteriol.">
        <title>Genome sequence of the mercury-methylating and pleomorphic Desulfovibrio africanus Strain Walvis Bay.</title>
        <authorList>
            <person name="Brown S.D."/>
            <person name="Wall J.D."/>
            <person name="Kucken A.M."/>
            <person name="Gilmour C.C."/>
            <person name="Podar M."/>
            <person name="Brandt C.C."/>
            <person name="Teshima H."/>
            <person name="Detter J.C."/>
            <person name="Han C.S."/>
            <person name="Land M.L."/>
            <person name="Lucas S."/>
            <person name="Han J."/>
            <person name="Pennacchio L."/>
            <person name="Nolan M."/>
            <person name="Pitluck S."/>
            <person name="Woyke T."/>
            <person name="Goodwin L."/>
            <person name="Palumbo A.V."/>
            <person name="Elias D.A."/>
        </authorList>
    </citation>
    <scope>NUCLEOTIDE SEQUENCE [LARGE SCALE GENOMIC DNA]</scope>
    <source>
        <strain evidence="1 2">Walvis Bay</strain>
    </source>
</reference>
<dbReference type="RefSeq" id="WP_014259508.1">
    <property type="nucleotide sequence ID" value="NC_016629.1"/>
</dbReference>
<accession>F3YZL9</accession>
<organism evidence="1 2">
    <name type="scientific">Desulfocurvibacter africanus subsp. africanus str. Walvis Bay</name>
    <dbReference type="NCBI Taxonomy" id="690850"/>
    <lineage>
        <taxon>Bacteria</taxon>
        <taxon>Pseudomonadati</taxon>
        <taxon>Thermodesulfobacteriota</taxon>
        <taxon>Desulfovibrionia</taxon>
        <taxon>Desulfovibrionales</taxon>
        <taxon>Desulfovibrionaceae</taxon>
        <taxon>Desulfocurvibacter</taxon>
    </lineage>
</organism>
<dbReference type="EMBL" id="CP003221">
    <property type="protein sequence ID" value="EGJ49718.1"/>
    <property type="molecule type" value="Genomic_DNA"/>
</dbReference>
<dbReference type="AlphaFoldDB" id="F3YZL9"/>
<dbReference type="Gene3D" id="3.40.1260.10">
    <property type="entry name" value="DsrEFH-like"/>
    <property type="match status" value="1"/>
</dbReference>
<gene>
    <name evidence="1" type="ORF">Desaf_1380</name>
</gene>
<evidence type="ECO:0000313" key="2">
    <source>
        <dbReference type="Proteomes" id="UP000007844"/>
    </source>
</evidence>
<sequence length="42" mass="4735">MDALPSESLCTIWSSADAEVALNMAFMYARNSLFKGWWRPAP</sequence>
<dbReference type="Proteomes" id="UP000007844">
    <property type="component" value="Chromosome"/>
</dbReference>
<proteinExistence type="predicted"/>
<dbReference type="HOGENOM" id="CLU_3250404_0_0_7"/>